<dbReference type="SUPFAM" id="SSF52047">
    <property type="entry name" value="RNI-like"/>
    <property type="match status" value="1"/>
</dbReference>
<sequence length="509" mass="56353">MTPAIYTSTPRMTDSPTPKTILLPEILKKIFGLLGDGCNALNARVCKDWSDEALNVIWHDVDAKNLFSLLAPLGTAPPIGFTRELEEEDWDRFERYSFKVHVLRFSGQYNISLFKDLGHGRRRLDLLPNLQTMYGPPPTPLLAYPSVQNLFLEGCNEPQVISWLSIISRRMCHLEGFGIEGGIPPSDQLLSTLVSTLRKMLAVKELKMPMSYINDNTFHAFASLPNLRSLHASDLYQIFTASGSEHLSPRSLTSGAFPSHPFPSLVALGVELNFSTASIVIPRLNVSRTLRALRIRSWCNESSNACSSLFKVIQKACPGLEHLEIARTDIGGTIRFSTLDGIQCFQNLTSLILCNFIPGPNHTFALRPLLDALAGLESLTLCDAFPSPNFVHHPSSLATIASVLKNLKTLSIKINAGSAMPVSKFPVPFLKLQKLHLGASSISRPTEVAMYLSRLLPPGCKLEVPVFLERTKWSIVQTWVPLLVQARVEARLKARMETERALGPAFATE</sequence>
<dbReference type="InParanoid" id="A0A067NGF6"/>
<dbReference type="EMBL" id="KL198009">
    <property type="protein sequence ID" value="KDQ27138.1"/>
    <property type="molecule type" value="Genomic_DNA"/>
</dbReference>
<evidence type="ECO:0008006" key="3">
    <source>
        <dbReference type="Google" id="ProtNLM"/>
    </source>
</evidence>
<reference evidence="2" key="1">
    <citation type="journal article" date="2014" name="Proc. Natl. Acad. Sci. U.S.A.">
        <title>Extensive sampling of basidiomycete genomes demonstrates inadequacy of the white-rot/brown-rot paradigm for wood decay fungi.</title>
        <authorList>
            <person name="Riley R."/>
            <person name="Salamov A.A."/>
            <person name="Brown D.W."/>
            <person name="Nagy L.G."/>
            <person name="Floudas D."/>
            <person name="Held B.W."/>
            <person name="Levasseur A."/>
            <person name="Lombard V."/>
            <person name="Morin E."/>
            <person name="Otillar R."/>
            <person name="Lindquist E.A."/>
            <person name="Sun H."/>
            <person name="LaButti K.M."/>
            <person name="Schmutz J."/>
            <person name="Jabbour D."/>
            <person name="Luo H."/>
            <person name="Baker S.E."/>
            <person name="Pisabarro A.G."/>
            <person name="Walton J.D."/>
            <person name="Blanchette R.A."/>
            <person name="Henrissat B."/>
            <person name="Martin F."/>
            <person name="Cullen D."/>
            <person name="Hibbett D.S."/>
            <person name="Grigoriev I.V."/>
        </authorList>
    </citation>
    <scope>NUCLEOTIDE SEQUENCE [LARGE SCALE GENOMIC DNA]</scope>
    <source>
        <strain evidence="2">PC15</strain>
    </source>
</reference>
<dbReference type="VEuPathDB" id="FungiDB:PLEOSDRAFT_158953"/>
<evidence type="ECO:0000313" key="1">
    <source>
        <dbReference type="EMBL" id="KDQ27138.1"/>
    </source>
</evidence>
<dbReference type="AlphaFoldDB" id="A0A067NGF6"/>
<organism evidence="1 2">
    <name type="scientific">Pleurotus ostreatus (strain PC15)</name>
    <name type="common">Oyster mushroom</name>
    <dbReference type="NCBI Taxonomy" id="1137138"/>
    <lineage>
        <taxon>Eukaryota</taxon>
        <taxon>Fungi</taxon>
        <taxon>Dikarya</taxon>
        <taxon>Basidiomycota</taxon>
        <taxon>Agaricomycotina</taxon>
        <taxon>Agaricomycetes</taxon>
        <taxon>Agaricomycetidae</taxon>
        <taxon>Agaricales</taxon>
        <taxon>Pleurotineae</taxon>
        <taxon>Pleurotaceae</taxon>
        <taxon>Pleurotus</taxon>
    </lineage>
</organism>
<name>A0A067NGF6_PLEO1</name>
<dbReference type="InterPro" id="IPR032675">
    <property type="entry name" value="LRR_dom_sf"/>
</dbReference>
<accession>A0A067NGF6</accession>
<dbReference type="OrthoDB" id="2447803at2759"/>
<dbReference type="Proteomes" id="UP000027073">
    <property type="component" value="Unassembled WGS sequence"/>
</dbReference>
<protein>
    <recommendedName>
        <fullName evidence="3">F-box domain-containing protein</fullName>
    </recommendedName>
</protein>
<gene>
    <name evidence="1" type="ORF">PLEOSDRAFT_158953</name>
</gene>
<evidence type="ECO:0000313" key="2">
    <source>
        <dbReference type="Proteomes" id="UP000027073"/>
    </source>
</evidence>
<dbReference type="STRING" id="1137138.A0A067NGF6"/>
<proteinExistence type="predicted"/>
<dbReference type="Gene3D" id="3.80.10.10">
    <property type="entry name" value="Ribonuclease Inhibitor"/>
    <property type="match status" value="1"/>
</dbReference>
<dbReference type="HOGENOM" id="CLU_021164_5_0_1"/>